<dbReference type="AlphaFoldDB" id="A0AAE0XMX7"/>
<gene>
    <name evidence="2" type="ORF">RRG08_045417</name>
</gene>
<keyword evidence="3" id="KW-1185">Reference proteome</keyword>
<comment type="caution">
    <text evidence="2">The sequence shown here is derived from an EMBL/GenBank/DDBJ whole genome shotgun (WGS) entry which is preliminary data.</text>
</comment>
<name>A0AAE0XMX7_9GAST</name>
<accession>A0AAE0XMX7</accession>
<proteinExistence type="predicted"/>
<feature type="region of interest" description="Disordered" evidence="1">
    <location>
        <begin position="143"/>
        <end position="165"/>
    </location>
</feature>
<protein>
    <submittedName>
        <fullName evidence="2">Uncharacterized protein</fullName>
    </submittedName>
</protein>
<dbReference type="EMBL" id="JAWDGP010008032">
    <property type="protein sequence ID" value="KAK3696750.1"/>
    <property type="molecule type" value="Genomic_DNA"/>
</dbReference>
<organism evidence="2 3">
    <name type="scientific">Elysia crispata</name>
    <name type="common">lettuce slug</name>
    <dbReference type="NCBI Taxonomy" id="231223"/>
    <lineage>
        <taxon>Eukaryota</taxon>
        <taxon>Metazoa</taxon>
        <taxon>Spiralia</taxon>
        <taxon>Lophotrochozoa</taxon>
        <taxon>Mollusca</taxon>
        <taxon>Gastropoda</taxon>
        <taxon>Heterobranchia</taxon>
        <taxon>Euthyneura</taxon>
        <taxon>Panpulmonata</taxon>
        <taxon>Sacoglossa</taxon>
        <taxon>Placobranchoidea</taxon>
        <taxon>Plakobranchidae</taxon>
        <taxon>Elysia</taxon>
    </lineage>
</organism>
<evidence type="ECO:0000313" key="2">
    <source>
        <dbReference type="EMBL" id="KAK3696750.1"/>
    </source>
</evidence>
<reference evidence="2" key="1">
    <citation type="journal article" date="2023" name="G3 (Bethesda)">
        <title>A reference genome for the long-term kleptoplast-retaining sea slug Elysia crispata morphotype clarki.</title>
        <authorList>
            <person name="Eastman K.E."/>
            <person name="Pendleton A.L."/>
            <person name="Shaikh M.A."/>
            <person name="Suttiyut T."/>
            <person name="Ogas R."/>
            <person name="Tomko P."/>
            <person name="Gavelis G."/>
            <person name="Widhalm J.R."/>
            <person name="Wisecaver J.H."/>
        </authorList>
    </citation>
    <scope>NUCLEOTIDE SEQUENCE</scope>
    <source>
        <strain evidence="2">ECLA1</strain>
    </source>
</reference>
<dbReference type="Proteomes" id="UP001283361">
    <property type="component" value="Unassembled WGS sequence"/>
</dbReference>
<feature type="region of interest" description="Disordered" evidence="1">
    <location>
        <begin position="86"/>
        <end position="111"/>
    </location>
</feature>
<feature type="compositionally biased region" description="Polar residues" evidence="1">
    <location>
        <begin position="146"/>
        <end position="159"/>
    </location>
</feature>
<evidence type="ECO:0000256" key="1">
    <source>
        <dbReference type="SAM" id="MobiDB-lite"/>
    </source>
</evidence>
<sequence>MNLLKTLEDFFIFPNSPPQAETEEKTLPSRNCSSEVTGLENILRLPSRQKKMWRSNEVKLKIYPEPLPEFEPLRCLSTTLVSGASREREKRARCSRRPWGGSGSSNTSTRIVCPQATGRLETSRHLTPSSNGYRVLMQLVSRDRSSAPQIRPTQGTKSLSDGPPATVKLTQPSDILIRVCRHCEEAGYLTLYVKRHCEEAGYLTLYVKRHCEEAGYLTLYVKRHCEEAGYLVLYVKRHCEEAGYLTLYVKRHCEEAGYLTLYVKRHCEEAGYLTLYVKRHCEEAGYLTLYVKRHCEEAGYLTLYVKRHCEEAGYLTLYVKRHCEEAGYLTLYVTRHHRKSSYPTLHV</sequence>
<evidence type="ECO:0000313" key="3">
    <source>
        <dbReference type="Proteomes" id="UP001283361"/>
    </source>
</evidence>